<sequence>MHQTTMLQIDIPEQREQLTADTAEMQILLAVLYQVTLWKRGLRNLKGNLQKKDRKMQD</sequence>
<dbReference type="Proteomes" id="UP000197619">
    <property type="component" value="Unassembled WGS sequence"/>
</dbReference>
<gene>
    <name evidence="1" type="ORF">RLOC_00009609</name>
</gene>
<protein>
    <submittedName>
        <fullName evidence="1">Uncharacterized protein</fullName>
    </submittedName>
</protein>
<comment type="caution">
    <text evidence="1">The sequence shown here is derived from an EMBL/GenBank/DDBJ whole genome shotgun (WGS) entry which is preliminary data.</text>
</comment>
<keyword evidence="2" id="KW-1185">Reference proteome</keyword>
<evidence type="ECO:0000313" key="2">
    <source>
        <dbReference type="Proteomes" id="UP000197619"/>
    </source>
</evidence>
<dbReference type="EMBL" id="MUZQ01000162">
    <property type="protein sequence ID" value="OWK56339.1"/>
    <property type="molecule type" value="Genomic_DNA"/>
</dbReference>
<organism evidence="1 2">
    <name type="scientific">Lonchura striata</name>
    <name type="common">white-rumped munia</name>
    <dbReference type="NCBI Taxonomy" id="40157"/>
    <lineage>
        <taxon>Eukaryota</taxon>
        <taxon>Metazoa</taxon>
        <taxon>Chordata</taxon>
        <taxon>Craniata</taxon>
        <taxon>Vertebrata</taxon>
        <taxon>Euteleostomi</taxon>
        <taxon>Archelosauria</taxon>
        <taxon>Archosauria</taxon>
        <taxon>Dinosauria</taxon>
        <taxon>Saurischia</taxon>
        <taxon>Theropoda</taxon>
        <taxon>Coelurosauria</taxon>
        <taxon>Aves</taxon>
        <taxon>Neognathae</taxon>
        <taxon>Neoaves</taxon>
        <taxon>Telluraves</taxon>
        <taxon>Australaves</taxon>
        <taxon>Passeriformes</taxon>
        <taxon>Passeroidea</taxon>
        <taxon>Estrildidae</taxon>
        <taxon>Estrildinae</taxon>
        <taxon>Lonchura</taxon>
    </lineage>
</organism>
<evidence type="ECO:0000313" key="1">
    <source>
        <dbReference type="EMBL" id="OWK56339.1"/>
    </source>
</evidence>
<name>A0A218URH5_9PASE</name>
<accession>A0A218URH5</accession>
<proteinExistence type="predicted"/>
<reference evidence="1 2" key="1">
    <citation type="submission" date="2017-05" db="EMBL/GenBank/DDBJ databases">
        <title>Genome of assembly of the Bengalese finch, Lonchura striata domestica.</title>
        <authorList>
            <person name="Colquitt B.M."/>
            <person name="Brainard M.S."/>
        </authorList>
    </citation>
    <scope>NUCLEOTIDE SEQUENCE [LARGE SCALE GENOMIC DNA]</scope>
    <source>
        <strain evidence="1">White83orange57</strain>
    </source>
</reference>
<dbReference type="AlphaFoldDB" id="A0A218URH5"/>